<dbReference type="EMBL" id="JAAOYO010000005">
    <property type="protein sequence ID" value="NII42568.1"/>
    <property type="molecule type" value="Genomic_DNA"/>
</dbReference>
<reference evidence="1 2" key="1">
    <citation type="submission" date="2020-03" db="EMBL/GenBank/DDBJ databases">
        <title>Above-ground endophytic microbial communities from plants in different locations in the United States.</title>
        <authorList>
            <person name="Frank C."/>
        </authorList>
    </citation>
    <scope>NUCLEOTIDE SEQUENCE [LARGE SCALE GENOMIC DNA]</scope>
    <source>
        <strain evidence="1 2">WW7</strain>
    </source>
</reference>
<evidence type="ECO:0000313" key="2">
    <source>
        <dbReference type="Proteomes" id="UP001318300"/>
    </source>
</evidence>
<name>A0ABX0TEG4_9MICO</name>
<dbReference type="Proteomes" id="UP001318300">
    <property type="component" value="Unassembled WGS sequence"/>
</dbReference>
<proteinExistence type="predicted"/>
<accession>A0ABX0TEG4</accession>
<sequence>MSITAGVLPAADRRRIAALADRSDDALGVRLLRGTPTNEARSEEHLTDLSRRATSFGAALADRASGAPAAITVVERDGGLAQGGLLARYGSREHRVELFTDTVDFCEHLVDELGWRSWFPAGSVQAAAVEHERAHHLVTVDRSRDLRAALGLEVLRIGRFRRFGTVAGADEVAAHAFAARSVRLGRSPLLLTAAAQAALATRTGARRAPTTREN</sequence>
<keyword evidence="2" id="KW-1185">Reference proteome</keyword>
<dbReference type="RefSeq" id="WP_208386372.1">
    <property type="nucleotide sequence ID" value="NZ_JAAOYO010000005.1"/>
</dbReference>
<organism evidence="1 2">
    <name type="scientific">Curtobacterium salicis</name>
    <dbReference type="NCBI Taxonomy" id="1779862"/>
    <lineage>
        <taxon>Bacteria</taxon>
        <taxon>Bacillati</taxon>
        <taxon>Actinomycetota</taxon>
        <taxon>Actinomycetes</taxon>
        <taxon>Micrococcales</taxon>
        <taxon>Microbacteriaceae</taxon>
        <taxon>Curtobacterium</taxon>
    </lineage>
</organism>
<gene>
    <name evidence="1" type="ORF">E9228_003237</name>
</gene>
<evidence type="ECO:0000313" key="1">
    <source>
        <dbReference type="EMBL" id="NII42568.1"/>
    </source>
</evidence>
<protein>
    <submittedName>
        <fullName evidence="1">Uncharacterized protein</fullName>
    </submittedName>
</protein>
<comment type="caution">
    <text evidence="1">The sequence shown here is derived from an EMBL/GenBank/DDBJ whole genome shotgun (WGS) entry which is preliminary data.</text>
</comment>